<evidence type="ECO:0000256" key="7">
    <source>
        <dbReference type="ARBA" id="ARBA00022723"/>
    </source>
</evidence>
<dbReference type="SUPFAM" id="SSF51182">
    <property type="entry name" value="RmlC-like cupins"/>
    <property type="match status" value="1"/>
</dbReference>
<comment type="similarity">
    <text evidence="4 13">Belongs to the mannose-6-phosphate isomerase type 1 family.</text>
</comment>
<evidence type="ECO:0000259" key="15">
    <source>
        <dbReference type="Pfam" id="PF20511"/>
    </source>
</evidence>
<feature type="binding site" evidence="12">
    <location>
        <position position="119"/>
    </location>
    <ligand>
        <name>Zn(2+)</name>
        <dbReference type="ChEBI" id="CHEBI:29105"/>
    </ligand>
</feature>
<dbReference type="NCBIfam" id="TIGR00218">
    <property type="entry name" value="manA"/>
    <property type="match status" value="1"/>
</dbReference>
<evidence type="ECO:0000256" key="9">
    <source>
        <dbReference type="ARBA" id="ARBA00023235"/>
    </source>
</evidence>
<evidence type="ECO:0000256" key="1">
    <source>
        <dbReference type="ARBA" id="ARBA00000757"/>
    </source>
</evidence>
<feature type="domain" description="Phosphomannose isomerase type I C-terminal" evidence="14">
    <location>
        <begin position="341"/>
        <end position="384"/>
    </location>
</feature>
<evidence type="ECO:0000256" key="11">
    <source>
        <dbReference type="ARBA" id="ARBA00030762"/>
    </source>
</evidence>
<keyword evidence="9" id="KW-0413">Isomerase</keyword>
<organism evidence="16 17">
    <name type="scientific">Sarocladium strictum</name>
    <name type="common">Black bundle disease fungus</name>
    <name type="synonym">Acremonium strictum</name>
    <dbReference type="NCBI Taxonomy" id="5046"/>
    <lineage>
        <taxon>Eukaryota</taxon>
        <taxon>Fungi</taxon>
        <taxon>Dikarya</taxon>
        <taxon>Ascomycota</taxon>
        <taxon>Pezizomycotina</taxon>
        <taxon>Sordariomycetes</taxon>
        <taxon>Hypocreomycetidae</taxon>
        <taxon>Hypocreales</taxon>
        <taxon>Sarocladiaceae</taxon>
        <taxon>Sarocladium</taxon>
    </lineage>
</organism>
<dbReference type="PIRSF" id="PIRSF001480">
    <property type="entry name" value="Mannose-6-phosphate_isomerase"/>
    <property type="match status" value="1"/>
</dbReference>
<dbReference type="InterPro" id="IPR011051">
    <property type="entry name" value="RmlC_Cupin_sf"/>
</dbReference>
<evidence type="ECO:0000256" key="10">
    <source>
        <dbReference type="ARBA" id="ARBA00029741"/>
    </source>
</evidence>
<dbReference type="PANTHER" id="PTHR10309">
    <property type="entry name" value="MANNOSE-6-PHOSPHATE ISOMERASE"/>
    <property type="match status" value="1"/>
</dbReference>
<dbReference type="EC" id="5.3.1.8" evidence="5"/>
<feature type="binding site" evidence="12">
    <location>
        <position position="121"/>
    </location>
    <ligand>
        <name>Zn(2+)</name>
        <dbReference type="ChEBI" id="CHEBI:29105"/>
    </ligand>
</feature>
<dbReference type="Proteomes" id="UP001175261">
    <property type="component" value="Unassembled WGS sequence"/>
</dbReference>
<evidence type="ECO:0000256" key="6">
    <source>
        <dbReference type="ARBA" id="ARBA00018236"/>
    </source>
</evidence>
<dbReference type="CDD" id="cd07011">
    <property type="entry name" value="cupin_PMI_type_I_N"/>
    <property type="match status" value="1"/>
</dbReference>
<dbReference type="GO" id="GO:0005829">
    <property type="term" value="C:cytosol"/>
    <property type="evidence" value="ECO:0007669"/>
    <property type="project" value="TreeGrafter"/>
</dbReference>
<dbReference type="GO" id="GO:0004476">
    <property type="term" value="F:mannose-6-phosphate isomerase activity"/>
    <property type="evidence" value="ECO:0007669"/>
    <property type="project" value="UniProtKB-EC"/>
</dbReference>
<evidence type="ECO:0000256" key="13">
    <source>
        <dbReference type="RuleBase" id="RU004189"/>
    </source>
</evidence>
<accession>A0AA39GHS1</accession>
<evidence type="ECO:0000256" key="5">
    <source>
        <dbReference type="ARBA" id="ARBA00011956"/>
    </source>
</evidence>
<dbReference type="InterPro" id="IPR046457">
    <property type="entry name" value="PMI_typeI_cat"/>
</dbReference>
<comment type="catalytic activity">
    <reaction evidence="1">
        <text>D-mannose 6-phosphate = D-fructose 6-phosphate</text>
        <dbReference type="Rhea" id="RHEA:12356"/>
        <dbReference type="ChEBI" id="CHEBI:58735"/>
        <dbReference type="ChEBI" id="CHEBI:61527"/>
        <dbReference type="EC" id="5.3.1.8"/>
    </reaction>
</comment>
<dbReference type="Pfam" id="PF20511">
    <property type="entry name" value="PMI_typeI_cat"/>
    <property type="match status" value="1"/>
</dbReference>
<dbReference type="GO" id="GO:0008270">
    <property type="term" value="F:zinc ion binding"/>
    <property type="evidence" value="ECO:0007669"/>
    <property type="project" value="InterPro"/>
</dbReference>
<dbReference type="Gene3D" id="1.10.441.10">
    <property type="entry name" value="Phosphomannose Isomerase, domain 2"/>
    <property type="match status" value="1"/>
</dbReference>
<dbReference type="GO" id="GO:0005975">
    <property type="term" value="P:carbohydrate metabolic process"/>
    <property type="evidence" value="ECO:0007669"/>
    <property type="project" value="InterPro"/>
</dbReference>
<dbReference type="EMBL" id="JAPDFR010000005">
    <property type="protein sequence ID" value="KAK0386754.1"/>
    <property type="molecule type" value="Genomic_DNA"/>
</dbReference>
<dbReference type="AlphaFoldDB" id="A0AA39GHS1"/>
<dbReference type="Gene3D" id="2.60.120.10">
    <property type="entry name" value="Jelly Rolls"/>
    <property type="match status" value="2"/>
</dbReference>
<gene>
    <name evidence="16" type="ORF">NLU13_6590</name>
</gene>
<evidence type="ECO:0000256" key="2">
    <source>
        <dbReference type="ARBA" id="ARBA00002564"/>
    </source>
</evidence>
<comment type="cofactor">
    <cofactor evidence="12">
        <name>Zn(2+)</name>
        <dbReference type="ChEBI" id="CHEBI:29105"/>
    </cofactor>
    <text evidence="12">Binds 1 zinc ion per subunit.</text>
</comment>
<keyword evidence="17" id="KW-1185">Reference proteome</keyword>
<evidence type="ECO:0000256" key="12">
    <source>
        <dbReference type="PIRSR" id="PIRSR001480-2"/>
    </source>
</evidence>
<evidence type="ECO:0000256" key="4">
    <source>
        <dbReference type="ARBA" id="ARBA00010772"/>
    </source>
</evidence>
<evidence type="ECO:0000313" key="17">
    <source>
        <dbReference type="Proteomes" id="UP001175261"/>
    </source>
</evidence>
<dbReference type="InterPro" id="IPR001250">
    <property type="entry name" value="Man6P_Isoase-1"/>
</dbReference>
<keyword evidence="8 12" id="KW-0862">Zinc</keyword>
<evidence type="ECO:0000313" key="16">
    <source>
        <dbReference type="EMBL" id="KAK0386754.1"/>
    </source>
</evidence>
<feature type="binding site" evidence="12">
    <location>
        <position position="146"/>
    </location>
    <ligand>
        <name>Zn(2+)</name>
        <dbReference type="ChEBI" id="CHEBI:29105"/>
    </ligand>
</feature>
<keyword evidence="7 12" id="KW-0479">Metal-binding</keyword>
<protein>
    <recommendedName>
        <fullName evidence="6">Mannose-6-phosphate isomerase</fullName>
        <ecNumber evidence="5">5.3.1.8</ecNumber>
    </recommendedName>
    <alternativeName>
        <fullName evidence="10">Phosphohexomutase</fullName>
    </alternativeName>
    <alternativeName>
        <fullName evidence="11">Phosphomannose isomerase</fullName>
    </alternativeName>
</protein>
<feature type="binding site" evidence="12">
    <location>
        <position position="276"/>
    </location>
    <ligand>
        <name>Zn(2+)</name>
        <dbReference type="ChEBI" id="CHEBI:29105"/>
    </ligand>
</feature>
<evidence type="ECO:0000256" key="8">
    <source>
        <dbReference type="ARBA" id="ARBA00022833"/>
    </source>
</evidence>
<dbReference type="Pfam" id="PF01238">
    <property type="entry name" value="PMI_typeI_C"/>
    <property type="match status" value="1"/>
</dbReference>
<comment type="pathway">
    <text evidence="3">Nucleotide-sugar biosynthesis; GDP-alpha-D-mannose biosynthesis; alpha-D-mannose 1-phosphate from D-fructose 6-phosphate: step 1/2.</text>
</comment>
<feature type="domain" description="Phosphomannose isomerase type I catalytic" evidence="15">
    <location>
        <begin position="9"/>
        <end position="163"/>
    </location>
</feature>
<reference evidence="16" key="1">
    <citation type="submission" date="2022-10" db="EMBL/GenBank/DDBJ databases">
        <title>Determination and structural analysis of whole genome sequence of Sarocladium strictum F4-1.</title>
        <authorList>
            <person name="Hu L."/>
            <person name="Jiang Y."/>
        </authorList>
    </citation>
    <scope>NUCLEOTIDE SEQUENCE</scope>
    <source>
        <strain evidence="16">F4-1</strain>
    </source>
</reference>
<evidence type="ECO:0000259" key="14">
    <source>
        <dbReference type="Pfam" id="PF01238"/>
    </source>
</evidence>
<dbReference type="GO" id="GO:0009298">
    <property type="term" value="P:GDP-mannose biosynthetic process"/>
    <property type="evidence" value="ECO:0007669"/>
    <property type="project" value="InterPro"/>
</dbReference>
<dbReference type="PANTHER" id="PTHR10309:SF4">
    <property type="entry name" value="MANNOSE-6-PHOSPHATE ISOMERASE"/>
    <property type="match status" value="1"/>
</dbReference>
<name>A0AA39GHS1_SARSR</name>
<dbReference type="InterPro" id="IPR014710">
    <property type="entry name" value="RmlC-like_jellyroll"/>
</dbReference>
<sequence>MATPLAPFYQLKCSCNSYPWGKQGSQSLAATLCAKTPGWTRDGPSKIFEIDEDTPYSEMWMGTYPEMPSYVISTGEDLQKVLDRYPHQLIGDKVTYKFGNTLLPFLPKVLSIAKALPLQIHPNKDFASRMHREKPSEFTDPNHKPEIALALSEFEAFCGFKPLDEVARLLNLAPLQHLRSIGNAASGNFTDEDLRRVVQKILESDDKVLRQTYKDLTSLPSSSFNTPANSHIPELAPRLADQFSEADPGVLVGLLTMNYLKLQAGDAVYIPADGIHAYISGDIIECMARSNNVLNTGLCPKADRTNARQFCDLLTFRPHDPQQCMLPAKGYPRSEKGKTKLYKPPLSEFNVLQTELAAGEREVLGKGGASIVIATRGGATVDCGEKSFNLEEGHVYFVAHGIRMDITASDKGLLMHTAYVD</sequence>
<proteinExistence type="inferred from homology"/>
<dbReference type="InterPro" id="IPR046456">
    <property type="entry name" value="PMI_typeI_C"/>
</dbReference>
<comment type="function">
    <text evidence="2">Involved in the synthesis of the GDP-mannose and dolichol-phosphate-mannose required for a number of critical mannosyl transfer reactions.</text>
</comment>
<comment type="caution">
    <text evidence="16">The sequence shown here is derived from an EMBL/GenBank/DDBJ whole genome shotgun (WGS) entry which is preliminary data.</text>
</comment>
<dbReference type="PRINTS" id="PR00714">
    <property type="entry name" value="MAN6PISMRASE"/>
</dbReference>
<evidence type="ECO:0000256" key="3">
    <source>
        <dbReference type="ARBA" id="ARBA00004666"/>
    </source>
</evidence>
<dbReference type="InterPro" id="IPR016305">
    <property type="entry name" value="Mannose-6-P_Isomerase"/>
</dbReference>